<keyword evidence="3" id="KW-0902">Two-component regulatory system</keyword>
<evidence type="ECO:0000256" key="5">
    <source>
        <dbReference type="ARBA" id="ARBA00023163"/>
    </source>
</evidence>
<proteinExistence type="predicted"/>
<dbReference type="PANTHER" id="PTHR32071:SF57">
    <property type="entry name" value="C4-DICARBOXYLATE TRANSPORT TRANSCRIPTIONAL REGULATORY PROTEIN DCTD"/>
    <property type="match status" value="1"/>
</dbReference>
<organism evidence="10 11">
    <name type="scientific">Sphingomonas gellani</name>
    <dbReference type="NCBI Taxonomy" id="1166340"/>
    <lineage>
        <taxon>Bacteria</taxon>
        <taxon>Pseudomonadati</taxon>
        <taxon>Pseudomonadota</taxon>
        <taxon>Alphaproteobacteria</taxon>
        <taxon>Sphingomonadales</taxon>
        <taxon>Sphingomonadaceae</taxon>
        <taxon>Sphingomonas</taxon>
    </lineage>
</organism>
<dbReference type="SUPFAM" id="SSF46689">
    <property type="entry name" value="Homeodomain-like"/>
    <property type="match status" value="1"/>
</dbReference>
<dbReference type="GO" id="GO:0006355">
    <property type="term" value="P:regulation of DNA-templated transcription"/>
    <property type="evidence" value="ECO:0007669"/>
    <property type="project" value="InterPro"/>
</dbReference>
<dbReference type="STRING" id="1166340.SAMN05192583_2845"/>
<keyword evidence="6" id="KW-0597">Phosphoprotein</keyword>
<sequence>MEQRFSRITNTDDRSQPDALSTNGRSETGSRGLSILLVDDNPHVADSLDVAVRLAGHALDRAEGPEDALSRLAMRRYDAVLLDMNYTAGRTNGAEGLALLSRIMSDDPGARVVVITAHSGIRIAVEAMRAGARDFVMKPWRNADLLAKLEAAAAWTAPAAASRSPYVDPAPAGLIGDSPAIARVRDIVRRVGPTMAGVLIAGPSGSGRGLVAMALHAASPHAALPMVQVDLRDPEAWARIDAADGTLLLRHSDRLGSVEQARLLDRLPDGARAIAIADDVAAIDPALARRIAAVTITVPSLAQRGEDALLLARHFARMAAERYGRPAPRLTPAAEDAVMRIDWPDQARGLAAAVERAVLLGEGDMIDAALLVSPSHAPAEATDTTAPSRFDLEENERAVIEAALREHHHNITHAATALGLSRGALYRRMERHGL</sequence>
<dbReference type="PROSITE" id="PS50045">
    <property type="entry name" value="SIGMA54_INTERACT_4"/>
    <property type="match status" value="1"/>
</dbReference>
<dbReference type="InterPro" id="IPR011006">
    <property type="entry name" value="CheY-like_superfamily"/>
</dbReference>
<dbReference type="SUPFAM" id="SSF52172">
    <property type="entry name" value="CheY-like"/>
    <property type="match status" value="1"/>
</dbReference>
<feature type="region of interest" description="Disordered" evidence="7">
    <location>
        <begin position="1"/>
        <end position="29"/>
    </location>
</feature>
<feature type="domain" description="Response regulatory" evidence="9">
    <location>
        <begin position="34"/>
        <end position="153"/>
    </location>
</feature>
<dbReference type="Pfam" id="PF00158">
    <property type="entry name" value="Sigma54_activat"/>
    <property type="match status" value="1"/>
</dbReference>
<evidence type="ECO:0000313" key="10">
    <source>
        <dbReference type="EMBL" id="SEN45886.1"/>
    </source>
</evidence>
<gene>
    <name evidence="10" type="ORF">SAMN05192583_2845</name>
</gene>
<dbReference type="SUPFAM" id="SSF52540">
    <property type="entry name" value="P-loop containing nucleoside triphosphate hydrolases"/>
    <property type="match status" value="1"/>
</dbReference>
<keyword evidence="11" id="KW-1185">Reference proteome</keyword>
<dbReference type="SMART" id="SM00448">
    <property type="entry name" value="REC"/>
    <property type="match status" value="1"/>
</dbReference>
<evidence type="ECO:0000256" key="4">
    <source>
        <dbReference type="ARBA" id="ARBA00023015"/>
    </source>
</evidence>
<dbReference type="InterPro" id="IPR027417">
    <property type="entry name" value="P-loop_NTPase"/>
</dbReference>
<evidence type="ECO:0000259" key="9">
    <source>
        <dbReference type="PROSITE" id="PS50110"/>
    </source>
</evidence>
<dbReference type="InterPro" id="IPR009057">
    <property type="entry name" value="Homeodomain-like_sf"/>
</dbReference>
<evidence type="ECO:0000256" key="6">
    <source>
        <dbReference type="PROSITE-ProRule" id="PRU00169"/>
    </source>
</evidence>
<keyword evidence="10" id="KW-0238">DNA-binding</keyword>
<keyword evidence="1" id="KW-0547">Nucleotide-binding</keyword>
<dbReference type="Gene3D" id="1.10.10.60">
    <property type="entry name" value="Homeodomain-like"/>
    <property type="match status" value="1"/>
</dbReference>
<dbReference type="Gene3D" id="3.40.50.300">
    <property type="entry name" value="P-loop containing nucleotide triphosphate hydrolases"/>
    <property type="match status" value="1"/>
</dbReference>
<dbReference type="Pfam" id="PF00072">
    <property type="entry name" value="Response_reg"/>
    <property type="match status" value="1"/>
</dbReference>
<dbReference type="PRINTS" id="PR01590">
    <property type="entry name" value="HTHFIS"/>
</dbReference>
<feature type="compositionally biased region" description="Polar residues" evidence="7">
    <location>
        <begin position="18"/>
        <end position="29"/>
    </location>
</feature>
<dbReference type="Gene3D" id="1.10.8.60">
    <property type="match status" value="1"/>
</dbReference>
<dbReference type="InterPro" id="IPR058031">
    <property type="entry name" value="AAA_lid_NorR"/>
</dbReference>
<dbReference type="InterPro" id="IPR002197">
    <property type="entry name" value="HTH_Fis"/>
</dbReference>
<dbReference type="PROSITE" id="PS50110">
    <property type="entry name" value="RESPONSE_REGULATORY"/>
    <property type="match status" value="1"/>
</dbReference>
<evidence type="ECO:0000256" key="1">
    <source>
        <dbReference type="ARBA" id="ARBA00022741"/>
    </source>
</evidence>
<feature type="compositionally biased region" description="Basic and acidic residues" evidence="7">
    <location>
        <begin position="1"/>
        <end position="16"/>
    </location>
</feature>
<evidence type="ECO:0000256" key="2">
    <source>
        <dbReference type="ARBA" id="ARBA00022840"/>
    </source>
</evidence>
<feature type="modified residue" description="4-aspartylphosphate" evidence="6">
    <location>
        <position position="83"/>
    </location>
</feature>
<dbReference type="AlphaFoldDB" id="A0A1H8GPH9"/>
<evidence type="ECO:0000256" key="3">
    <source>
        <dbReference type="ARBA" id="ARBA00023012"/>
    </source>
</evidence>
<dbReference type="GO" id="GO:0043565">
    <property type="term" value="F:sequence-specific DNA binding"/>
    <property type="evidence" value="ECO:0007669"/>
    <property type="project" value="InterPro"/>
</dbReference>
<feature type="domain" description="Sigma-54 factor interaction" evidence="8">
    <location>
        <begin position="174"/>
        <end position="359"/>
    </location>
</feature>
<dbReference type="InterPro" id="IPR002078">
    <property type="entry name" value="Sigma_54_int"/>
</dbReference>
<dbReference type="PANTHER" id="PTHR32071">
    <property type="entry name" value="TRANSCRIPTIONAL REGULATORY PROTEIN"/>
    <property type="match status" value="1"/>
</dbReference>
<evidence type="ECO:0000259" key="8">
    <source>
        <dbReference type="PROSITE" id="PS50045"/>
    </source>
</evidence>
<dbReference type="InterPro" id="IPR001789">
    <property type="entry name" value="Sig_transdc_resp-reg_receiver"/>
</dbReference>
<dbReference type="Gene3D" id="3.40.50.2300">
    <property type="match status" value="1"/>
</dbReference>
<accession>A0A1H8GPH9</accession>
<dbReference type="Proteomes" id="UP000199206">
    <property type="component" value="Unassembled WGS sequence"/>
</dbReference>
<dbReference type="Pfam" id="PF02954">
    <property type="entry name" value="HTH_8"/>
    <property type="match status" value="1"/>
</dbReference>
<keyword evidence="2" id="KW-0067">ATP-binding</keyword>
<dbReference type="GO" id="GO:0000160">
    <property type="term" value="P:phosphorelay signal transduction system"/>
    <property type="evidence" value="ECO:0007669"/>
    <property type="project" value="UniProtKB-KW"/>
</dbReference>
<dbReference type="CDD" id="cd00156">
    <property type="entry name" value="REC"/>
    <property type="match status" value="1"/>
</dbReference>
<dbReference type="Pfam" id="PF25601">
    <property type="entry name" value="AAA_lid_14"/>
    <property type="match status" value="1"/>
</dbReference>
<name>A0A1H8GPH9_9SPHN</name>
<protein>
    <submittedName>
        <fullName evidence="10">DNA-binding transcriptional response regulator, NtrC family, contains REC, AAA-type ATPase, and a Fis-type DNA-binding domains</fullName>
    </submittedName>
</protein>
<evidence type="ECO:0000256" key="7">
    <source>
        <dbReference type="SAM" id="MobiDB-lite"/>
    </source>
</evidence>
<dbReference type="OrthoDB" id="9154941at2"/>
<keyword evidence="4" id="KW-0805">Transcription regulation</keyword>
<dbReference type="GO" id="GO:0005524">
    <property type="term" value="F:ATP binding"/>
    <property type="evidence" value="ECO:0007669"/>
    <property type="project" value="UniProtKB-KW"/>
</dbReference>
<reference evidence="11" key="1">
    <citation type="submission" date="2016-10" db="EMBL/GenBank/DDBJ databases">
        <authorList>
            <person name="Varghese N."/>
            <person name="Submissions S."/>
        </authorList>
    </citation>
    <scope>NUCLEOTIDE SEQUENCE [LARGE SCALE GENOMIC DNA]</scope>
    <source>
        <strain evidence="11">S6-262</strain>
    </source>
</reference>
<dbReference type="EMBL" id="FOCF01000007">
    <property type="protein sequence ID" value="SEN45886.1"/>
    <property type="molecule type" value="Genomic_DNA"/>
</dbReference>
<keyword evidence="5" id="KW-0804">Transcription</keyword>
<evidence type="ECO:0000313" key="11">
    <source>
        <dbReference type="Proteomes" id="UP000199206"/>
    </source>
</evidence>